<protein>
    <submittedName>
        <fullName evidence="2">Glycosyl transferase</fullName>
    </submittedName>
</protein>
<dbReference type="Pfam" id="PF00535">
    <property type="entry name" value="Glycos_transf_2"/>
    <property type="match status" value="1"/>
</dbReference>
<comment type="caution">
    <text evidence="2">The sequence shown here is derived from an EMBL/GenBank/DDBJ whole genome shotgun (WGS) entry which is preliminary data.</text>
</comment>
<keyword evidence="2" id="KW-0808">Transferase</keyword>
<dbReference type="InterPro" id="IPR029044">
    <property type="entry name" value="Nucleotide-diphossugar_trans"/>
</dbReference>
<dbReference type="PANTHER" id="PTHR22916:SF65">
    <property type="entry name" value="SLR1065 PROTEIN"/>
    <property type="match status" value="1"/>
</dbReference>
<reference evidence="2" key="1">
    <citation type="journal article" date="2014" name="Int. J. Syst. Evol. Microbiol.">
        <title>Complete genome sequence of Corynebacterium casei LMG S-19264T (=DSM 44701T), isolated from a smear-ripened cheese.</title>
        <authorList>
            <consortium name="US DOE Joint Genome Institute (JGI-PGF)"/>
            <person name="Walter F."/>
            <person name="Albersmeier A."/>
            <person name="Kalinowski J."/>
            <person name="Ruckert C."/>
        </authorList>
    </citation>
    <scope>NUCLEOTIDE SEQUENCE</scope>
    <source>
        <strain evidence="2">KCTC 23430</strain>
    </source>
</reference>
<dbReference type="AlphaFoldDB" id="A0A918XJG8"/>
<dbReference type="RefSeq" id="WP_189477527.1">
    <property type="nucleotide sequence ID" value="NZ_BMYM01000002.1"/>
</dbReference>
<proteinExistence type="predicted"/>
<sequence length="266" mass="30784">MTDYLISIVTPIFNGAKFIRETLTRLHRQLEGIESRVQHIIVDGGSTDGTVQIIRELTSTRSNTIFISEDDNGQSNAMNKGIMLAQGQMLSFLNADDYYENNTLRRVLEIIEAVKLTEDLFIVGNTRVINADKDDSLISINRPVHFGFPATLEYWRYAVFPGNPTAYFYHRNLHQLAGLYNVAEHYAMDYEFLLKSSKYARIIYFDEIWGNFRYYKGTKTEESVTSGMNLVRRQRITNSVLKNEPKAVRFSFKFKEAVFKARHSFK</sequence>
<accession>A0A918XJG8</accession>
<reference evidence="2" key="2">
    <citation type="submission" date="2020-09" db="EMBL/GenBank/DDBJ databases">
        <authorList>
            <person name="Sun Q."/>
            <person name="Kim S."/>
        </authorList>
    </citation>
    <scope>NUCLEOTIDE SEQUENCE</scope>
    <source>
        <strain evidence="2">KCTC 23430</strain>
    </source>
</reference>
<name>A0A918XJG8_9GAMM</name>
<dbReference type="EMBL" id="BMYM01000002">
    <property type="protein sequence ID" value="GHD33742.1"/>
    <property type="molecule type" value="Genomic_DNA"/>
</dbReference>
<gene>
    <name evidence="2" type="ORF">GCM10007053_18550</name>
</gene>
<dbReference type="PANTHER" id="PTHR22916">
    <property type="entry name" value="GLYCOSYLTRANSFERASE"/>
    <property type="match status" value="1"/>
</dbReference>
<dbReference type="GO" id="GO:0016758">
    <property type="term" value="F:hexosyltransferase activity"/>
    <property type="evidence" value="ECO:0007669"/>
    <property type="project" value="UniProtKB-ARBA"/>
</dbReference>
<evidence type="ECO:0000313" key="2">
    <source>
        <dbReference type="EMBL" id="GHD33742.1"/>
    </source>
</evidence>
<dbReference type="SUPFAM" id="SSF53448">
    <property type="entry name" value="Nucleotide-diphospho-sugar transferases"/>
    <property type="match status" value="1"/>
</dbReference>
<feature type="domain" description="Glycosyltransferase 2-like" evidence="1">
    <location>
        <begin position="7"/>
        <end position="113"/>
    </location>
</feature>
<dbReference type="InterPro" id="IPR001173">
    <property type="entry name" value="Glyco_trans_2-like"/>
</dbReference>
<dbReference type="Proteomes" id="UP000644693">
    <property type="component" value="Unassembled WGS sequence"/>
</dbReference>
<organism evidence="2 3">
    <name type="scientific">Parahalioglobus pacificus</name>
    <dbReference type="NCBI Taxonomy" id="930806"/>
    <lineage>
        <taxon>Bacteria</taxon>
        <taxon>Pseudomonadati</taxon>
        <taxon>Pseudomonadota</taxon>
        <taxon>Gammaproteobacteria</taxon>
        <taxon>Cellvibrionales</taxon>
        <taxon>Halieaceae</taxon>
        <taxon>Parahalioglobus</taxon>
    </lineage>
</organism>
<evidence type="ECO:0000259" key="1">
    <source>
        <dbReference type="Pfam" id="PF00535"/>
    </source>
</evidence>
<evidence type="ECO:0000313" key="3">
    <source>
        <dbReference type="Proteomes" id="UP000644693"/>
    </source>
</evidence>
<keyword evidence="3" id="KW-1185">Reference proteome</keyword>
<dbReference type="Gene3D" id="3.90.550.10">
    <property type="entry name" value="Spore Coat Polysaccharide Biosynthesis Protein SpsA, Chain A"/>
    <property type="match status" value="1"/>
</dbReference>